<dbReference type="Pfam" id="PF15459">
    <property type="entry name" value="RRP14"/>
    <property type="match status" value="1"/>
</dbReference>
<feature type="region of interest" description="Disordered" evidence="5">
    <location>
        <begin position="88"/>
        <end position="138"/>
    </location>
</feature>
<evidence type="ECO:0000313" key="9">
    <source>
        <dbReference type="EMBL" id="KAJ0400532.1"/>
    </source>
</evidence>
<feature type="compositionally biased region" description="Basic residues" evidence="5">
    <location>
        <begin position="308"/>
        <end position="330"/>
    </location>
</feature>
<evidence type="ECO:0000256" key="2">
    <source>
        <dbReference type="ARBA" id="ARBA00005904"/>
    </source>
</evidence>
<evidence type="ECO:0000256" key="1">
    <source>
        <dbReference type="ARBA" id="ARBA00004123"/>
    </source>
</evidence>
<feature type="chain" id="PRO_5042145968" description="Ribosomal RNA-processing protein 14/surfeit locus protein 6 C-terminal domain-containing protein" evidence="6">
    <location>
        <begin position="23"/>
        <end position="387"/>
    </location>
</feature>
<sequence>MAMAMNVLLGRRLLAPMTTTTAATATATATATETDSLEALVARDDRFFCDTMELIPAQHYFPTDEEENWLKSAPKNGKKAKYHREVLAQKQQGSSKQAVKRAKFNPSEQKTNEERQQDAADAERKQKAAALPVTAAKDPSAVSIDGLKERLQAKLQALREQRHADGQTGKKRAAPAATEPASKKRKSASQSSAFNQKSLSKKANGEQPAPGAASASTEAEPAVEVSAGSISYGSLLLPGEEKAETKKTRNGQALRGIKNLLKKAERNQQRMEELKKTEEGKALVQAKNWNKALKQAAGEVVMDDPKLLRKKLKKKEKQKTKSSKEWKKRTAQVEMQKKERQKKRLENLRTGGKKDKDKDKAGAAPRAGFEGKKGEHFLNADKAKKKE</sequence>
<dbReference type="Proteomes" id="UP001209570">
    <property type="component" value="Unassembled WGS sequence"/>
</dbReference>
<keyword evidence="3" id="KW-0539">Nucleus</keyword>
<dbReference type="InterPro" id="IPR007019">
    <property type="entry name" value="SURF6"/>
</dbReference>
<evidence type="ECO:0000259" key="8">
    <source>
        <dbReference type="Pfam" id="PF15459"/>
    </source>
</evidence>
<feature type="domain" description="Ribosomal RNA-processing protein 14 N-terminal" evidence="8">
    <location>
        <begin position="42"/>
        <end position="106"/>
    </location>
</feature>
<feature type="compositionally biased region" description="Basic and acidic residues" evidence="5">
    <location>
        <begin position="110"/>
        <end position="126"/>
    </location>
</feature>
<feature type="region of interest" description="Disordered" evidence="5">
    <location>
        <begin position="296"/>
        <end position="387"/>
    </location>
</feature>
<evidence type="ECO:0000256" key="4">
    <source>
        <dbReference type="SAM" id="Coils"/>
    </source>
</evidence>
<evidence type="ECO:0000256" key="3">
    <source>
        <dbReference type="ARBA" id="ARBA00023242"/>
    </source>
</evidence>
<dbReference type="InterPro" id="IPR029190">
    <property type="entry name" value="Rrp14/SURF6_C"/>
</dbReference>
<dbReference type="InterPro" id="IPR029188">
    <property type="entry name" value="Rrp14_N"/>
</dbReference>
<dbReference type="GO" id="GO:0042273">
    <property type="term" value="P:ribosomal large subunit biogenesis"/>
    <property type="evidence" value="ECO:0007669"/>
    <property type="project" value="TreeGrafter"/>
</dbReference>
<dbReference type="PANTHER" id="PTHR14369:SF0">
    <property type="entry name" value="SURFEIT LOCUS PROTEIN 6"/>
    <property type="match status" value="1"/>
</dbReference>
<dbReference type="GO" id="GO:0005730">
    <property type="term" value="C:nucleolus"/>
    <property type="evidence" value="ECO:0007669"/>
    <property type="project" value="TreeGrafter"/>
</dbReference>
<dbReference type="PANTHER" id="PTHR14369">
    <property type="entry name" value="SURFEIT LOCUS PROTEIN 6"/>
    <property type="match status" value="1"/>
</dbReference>
<protein>
    <recommendedName>
        <fullName evidence="11">Ribosomal RNA-processing protein 14/surfeit locus protein 6 C-terminal domain-containing protein</fullName>
    </recommendedName>
</protein>
<accession>A0AAD5Q6P5</accession>
<dbReference type="GO" id="GO:0042274">
    <property type="term" value="P:ribosomal small subunit biogenesis"/>
    <property type="evidence" value="ECO:0007669"/>
    <property type="project" value="TreeGrafter"/>
</dbReference>
<evidence type="ECO:0000259" key="7">
    <source>
        <dbReference type="Pfam" id="PF04935"/>
    </source>
</evidence>
<comment type="caution">
    <text evidence="9">The sequence shown here is derived from an EMBL/GenBank/DDBJ whole genome shotgun (WGS) entry which is preliminary data.</text>
</comment>
<name>A0AAD5Q6P5_PYTIN</name>
<feature type="coiled-coil region" evidence="4">
    <location>
        <begin position="254"/>
        <end position="281"/>
    </location>
</feature>
<feature type="region of interest" description="Disordered" evidence="5">
    <location>
        <begin position="160"/>
        <end position="224"/>
    </location>
</feature>
<comment type="subcellular location">
    <subcellularLocation>
        <location evidence="1">Nucleus</location>
    </subcellularLocation>
</comment>
<evidence type="ECO:0000256" key="5">
    <source>
        <dbReference type="SAM" id="MobiDB-lite"/>
    </source>
</evidence>
<reference evidence="9" key="1">
    <citation type="submission" date="2021-12" db="EMBL/GenBank/DDBJ databases">
        <title>Prjna785345.</title>
        <authorList>
            <person name="Rujirawat T."/>
            <person name="Krajaejun T."/>
        </authorList>
    </citation>
    <scope>NUCLEOTIDE SEQUENCE</scope>
    <source>
        <strain evidence="9">Pi057C3</strain>
    </source>
</reference>
<organism evidence="9 10">
    <name type="scientific">Pythium insidiosum</name>
    <name type="common">Pythiosis disease agent</name>
    <dbReference type="NCBI Taxonomy" id="114742"/>
    <lineage>
        <taxon>Eukaryota</taxon>
        <taxon>Sar</taxon>
        <taxon>Stramenopiles</taxon>
        <taxon>Oomycota</taxon>
        <taxon>Peronosporomycetes</taxon>
        <taxon>Pythiales</taxon>
        <taxon>Pythiaceae</taxon>
        <taxon>Pythium</taxon>
    </lineage>
</organism>
<dbReference type="AlphaFoldDB" id="A0AAD5Q6P5"/>
<dbReference type="EMBL" id="JAKCXM010000152">
    <property type="protein sequence ID" value="KAJ0400532.1"/>
    <property type="molecule type" value="Genomic_DNA"/>
</dbReference>
<dbReference type="GO" id="GO:0003677">
    <property type="term" value="F:DNA binding"/>
    <property type="evidence" value="ECO:0007669"/>
    <property type="project" value="TreeGrafter"/>
</dbReference>
<gene>
    <name evidence="9" type="ORF">P43SY_008395</name>
</gene>
<dbReference type="Pfam" id="PF04935">
    <property type="entry name" value="SURF6"/>
    <property type="match status" value="1"/>
</dbReference>
<feature type="signal peptide" evidence="6">
    <location>
        <begin position="1"/>
        <end position="22"/>
    </location>
</feature>
<feature type="compositionally biased region" description="Basic and acidic residues" evidence="5">
    <location>
        <begin position="369"/>
        <end position="387"/>
    </location>
</feature>
<dbReference type="GO" id="GO:0003723">
    <property type="term" value="F:RNA binding"/>
    <property type="evidence" value="ECO:0007669"/>
    <property type="project" value="TreeGrafter"/>
</dbReference>
<feature type="compositionally biased region" description="Basic and acidic residues" evidence="5">
    <location>
        <begin position="344"/>
        <end position="361"/>
    </location>
</feature>
<feature type="domain" description="Ribosomal RNA-processing protein 14/surfeit locus protein 6 C-terminal" evidence="7">
    <location>
        <begin position="169"/>
        <end position="358"/>
    </location>
</feature>
<keyword evidence="4" id="KW-0175">Coiled coil</keyword>
<evidence type="ECO:0000256" key="6">
    <source>
        <dbReference type="SAM" id="SignalP"/>
    </source>
</evidence>
<keyword evidence="6" id="KW-0732">Signal</keyword>
<proteinExistence type="inferred from homology"/>
<evidence type="ECO:0008006" key="11">
    <source>
        <dbReference type="Google" id="ProtNLM"/>
    </source>
</evidence>
<evidence type="ECO:0000313" key="10">
    <source>
        <dbReference type="Proteomes" id="UP001209570"/>
    </source>
</evidence>
<comment type="similarity">
    <text evidence="2">Belongs to the SURF6 family.</text>
</comment>
<keyword evidence="10" id="KW-1185">Reference proteome</keyword>